<dbReference type="Proteomes" id="UP000187085">
    <property type="component" value="Unassembled WGS sequence"/>
</dbReference>
<proteinExistence type="predicted"/>
<dbReference type="EMBL" id="MRDE01000025">
    <property type="protein sequence ID" value="OMH25522.1"/>
    <property type="molecule type" value="Genomic_DNA"/>
</dbReference>
<dbReference type="OrthoDB" id="3722616at2"/>
<reference evidence="1 2" key="1">
    <citation type="submission" date="2016-12" db="EMBL/GenBank/DDBJ databases">
        <title>Draft genome of Tersicoccus phoenicis 1P05MA.</title>
        <authorList>
            <person name="Nakajima Y."/>
            <person name="Yoshizawa S."/>
            <person name="Nakamura K."/>
            <person name="Ogura Y."/>
            <person name="Hayashi T."/>
            <person name="Kogure K."/>
        </authorList>
    </citation>
    <scope>NUCLEOTIDE SEQUENCE [LARGE SCALE GENOMIC DNA]</scope>
    <source>
        <strain evidence="1 2">1p05MA</strain>
    </source>
</reference>
<comment type="caution">
    <text evidence="1">The sequence shown here is derived from an EMBL/GenBank/DDBJ whole genome shotgun (WGS) entry which is preliminary data.</text>
</comment>
<evidence type="ECO:0000313" key="2">
    <source>
        <dbReference type="Proteomes" id="UP000187085"/>
    </source>
</evidence>
<protein>
    <submittedName>
        <fullName evidence="1">Uncharacterized protein</fullName>
    </submittedName>
</protein>
<sequence>TANGARALDEKALARARKLVGLKGYVTNIPATVMPAGEVIGSYHDLWHVELDRSHSGGHRV</sequence>
<name>A0A1R1LDA2_9MICC</name>
<keyword evidence="2" id="KW-1185">Reference proteome</keyword>
<dbReference type="RefSeq" id="WP_143588079.1">
    <property type="nucleotide sequence ID" value="NZ_MRDE01000025.1"/>
</dbReference>
<dbReference type="AlphaFoldDB" id="A0A1R1LDA2"/>
<accession>A0A1R1LDA2</accession>
<gene>
    <name evidence="1" type="ORF">BKD30_05765</name>
</gene>
<organism evidence="1 2">
    <name type="scientific">Tersicoccus phoenicis</name>
    <dbReference type="NCBI Taxonomy" id="554083"/>
    <lineage>
        <taxon>Bacteria</taxon>
        <taxon>Bacillati</taxon>
        <taxon>Actinomycetota</taxon>
        <taxon>Actinomycetes</taxon>
        <taxon>Micrococcales</taxon>
        <taxon>Micrococcaceae</taxon>
        <taxon>Tersicoccus</taxon>
    </lineage>
</organism>
<evidence type="ECO:0000313" key="1">
    <source>
        <dbReference type="EMBL" id="OMH25522.1"/>
    </source>
</evidence>
<feature type="non-terminal residue" evidence="1">
    <location>
        <position position="1"/>
    </location>
</feature>